<gene>
    <name evidence="4" type="ORF">IDJ77_22475</name>
</gene>
<dbReference type="PANTHER" id="PTHR30273">
    <property type="entry name" value="PERIPLASMIC SIGNAL SENSOR AND SIGMA FACTOR ACTIVATOR FECR-RELATED"/>
    <property type="match status" value="1"/>
</dbReference>
<dbReference type="EMBL" id="JACWMY010000013">
    <property type="protein sequence ID" value="MBD1366597.1"/>
    <property type="molecule type" value="Genomic_DNA"/>
</dbReference>
<dbReference type="Gene3D" id="2.60.120.1440">
    <property type="match status" value="1"/>
</dbReference>
<dbReference type="InterPro" id="IPR032508">
    <property type="entry name" value="FecR_C"/>
</dbReference>
<evidence type="ECO:0000313" key="4">
    <source>
        <dbReference type="EMBL" id="MBD1366597.1"/>
    </source>
</evidence>
<evidence type="ECO:0000259" key="3">
    <source>
        <dbReference type="Pfam" id="PF16344"/>
    </source>
</evidence>
<reference evidence="4 5" key="1">
    <citation type="submission" date="2020-09" db="EMBL/GenBank/DDBJ databases">
        <title>Novel species of Mucilaginibacter isolated from a glacier on the Tibetan Plateau.</title>
        <authorList>
            <person name="Liu Q."/>
            <person name="Xin Y.-H."/>
        </authorList>
    </citation>
    <scope>NUCLEOTIDE SEQUENCE [LARGE SCALE GENOMIC DNA]</scope>
    <source>
        <strain evidence="4 5">ZT4R22</strain>
    </source>
</reference>
<dbReference type="InterPro" id="IPR012373">
    <property type="entry name" value="Ferrdict_sens_TM"/>
</dbReference>
<keyword evidence="1" id="KW-0472">Membrane</keyword>
<dbReference type="PIRSF" id="PIRSF018266">
    <property type="entry name" value="FecR"/>
    <property type="match status" value="1"/>
</dbReference>
<protein>
    <submittedName>
        <fullName evidence="4">FecR domain-containing protein</fullName>
    </submittedName>
</protein>
<proteinExistence type="predicted"/>
<dbReference type="Proteomes" id="UP000606600">
    <property type="component" value="Unassembled WGS sequence"/>
</dbReference>
<keyword evidence="1" id="KW-1133">Transmembrane helix</keyword>
<dbReference type="RefSeq" id="WP_191191234.1">
    <property type="nucleotide sequence ID" value="NZ_JACWMY010000013.1"/>
</dbReference>
<evidence type="ECO:0000259" key="2">
    <source>
        <dbReference type="Pfam" id="PF04773"/>
    </source>
</evidence>
<name>A0ABR7WWD6_9SPHI</name>
<organism evidence="4 5">
    <name type="scientific">Mucilaginibacter pankratovii</name>
    <dbReference type="NCBI Taxonomy" id="2772110"/>
    <lineage>
        <taxon>Bacteria</taxon>
        <taxon>Pseudomonadati</taxon>
        <taxon>Bacteroidota</taxon>
        <taxon>Sphingobacteriia</taxon>
        <taxon>Sphingobacteriales</taxon>
        <taxon>Sphingobacteriaceae</taxon>
        <taxon>Mucilaginibacter</taxon>
    </lineage>
</organism>
<keyword evidence="1" id="KW-0812">Transmembrane</keyword>
<dbReference type="PANTHER" id="PTHR30273:SF2">
    <property type="entry name" value="PROTEIN FECR"/>
    <property type="match status" value="1"/>
</dbReference>
<evidence type="ECO:0000313" key="5">
    <source>
        <dbReference type="Proteomes" id="UP000606600"/>
    </source>
</evidence>
<feature type="domain" description="FecR protein" evidence="2">
    <location>
        <begin position="165"/>
        <end position="260"/>
    </location>
</feature>
<feature type="transmembrane region" description="Helical" evidence="1">
    <location>
        <begin position="70"/>
        <end position="92"/>
    </location>
</feature>
<evidence type="ECO:0000256" key="1">
    <source>
        <dbReference type="SAM" id="Phobius"/>
    </source>
</evidence>
<comment type="caution">
    <text evidence="4">The sequence shown here is derived from an EMBL/GenBank/DDBJ whole genome shotgun (WGS) entry which is preliminary data.</text>
</comment>
<dbReference type="Gene3D" id="3.55.50.30">
    <property type="match status" value="1"/>
</dbReference>
<feature type="domain" description="Protein FecR C-terminal" evidence="3">
    <location>
        <begin position="300"/>
        <end position="368"/>
    </location>
</feature>
<sequence>MDKNKHAKQLLDRYLKDQCTPEEKALVEEVYAVQLESTEDEFQYDLDYTAKEMEIWDAVHLNRKTKVVRLWPRLTAAAAILIFAVLAFLWAVNPAEPDLRIAGVNPGINKATLTLSNGRRIDLVAANNGALAEEGSASIRKNHKGLISYAADKSGTRPEAPVYNTLTTPNGGYYTLTLADGTNVWLNATSSIKYPTVFSGGSRQVEITGEAYFEVAHDAARPFTVIAGDQKVEVLGTHFNINSYASEPGIKTTLLQGSVRVTYQGREQMLKPGQQSAIKNNNISVYDVETDDVIAWKNGYFEFSNTDIQSAMRQISRWYNVEVQYEGPVTTETLTGRISRLRDISEVLKMIQQTKIVNLKVEGRRIMVKE</sequence>
<keyword evidence="5" id="KW-1185">Reference proteome</keyword>
<dbReference type="InterPro" id="IPR006860">
    <property type="entry name" value="FecR"/>
</dbReference>
<dbReference type="Pfam" id="PF16344">
    <property type="entry name" value="FecR_C"/>
    <property type="match status" value="1"/>
</dbReference>
<accession>A0ABR7WWD6</accession>
<dbReference type="Pfam" id="PF04773">
    <property type="entry name" value="FecR"/>
    <property type="match status" value="1"/>
</dbReference>